<keyword evidence="13" id="KW-1185">Reference proteome</keyword>
<comment type="subunit">
    <text evidence="1">Monomer.</text>
</comment>
<dbReference type="OrthoDB" id="10252171at2759"/>
<organism evidence="12 13">
    <name type="scientific">Stylonychia lemnae</name>
    <name type="common">Ciliate</name>
    <dbReference type="NCBI Taxonomy" id="5949"/>
    <lineage>
        <taxon>Eukaryota</taxon>
        <taxon>Sar</taxon>
        <taxon>Alveolata</taxon>
        <taxon>Ciliophora</taxon>
        <taxon>Intramacronucleata</taxon>
        <taxon>Spirotrichea</taxon>
        <taxon>Stichotrichia</taxon>
        <taxon>Sporadotrichida</taxon>
        <taxon>Oxytrichidae</taxon>
        <taxon>Stylonychinae</taxon>
        <taxon>Stylonychia</taxon>
    </lineage>
</organism>
<dbReference type="Gene3D" id="3.30.200.20">
    <property type="entry name" value="Phosphorylase Kinase, domain 1"/>
    <property type="match status" value="1"/>
</dbReference>
<name>A0A078AGU8_STYLE</name>
<accession>A0A078AGU8</accession>
<keyword evidence="6 12" id="KW-0418">Kinase</keyword>
<dbReference type="Gene3D" id="1.10.510.10">
    <property type="entry name" value="Transferase(Phosphotransferase) domain 1"/>
    <property type="match status" value="1"/>
</dbReference>
<dbReference type="GO" id="GO:0005524">
    <property type="term" value="F:ATP binding"/>
    <property type="evidence" value="ECO:0007669"/>
    <property type="project" value="UniProtKB-KW"/>
</dbReference>
<dbReference type="GO" id="GO:0004674">
    <property type="term" value="F:protein serine/threonine kinase activity"/>
    <property type="evidence" value="ECO:0007669"/>
    <property type="project" value="UniProtKB-KW"/>
</dbReference>
<dbReference type="InterPro" id="IPR008271">
    <property type="entry name" value="Ser/Thr_kinase_AS"/>
</dbReference>
<feature type="region of interest" description="Disordered" evidence="10">
    <location>
        <begin position="1"/>
        <end position="22"/>
    </location>
</feature>
<protein>
    <recommendedName>
        <fullName evidence="2">non-specific serine/threonine protein kinase</fullName>
        <ecNumber evidence="2">2.7.11.1</ecNumber>
    </recommendedName>
</protein>
<dbReference type="InterPro" id="IPR011009">
    <property type="entry name" value="Kinase-like_dom_sf"/>
</dbReference>
<dbReference type="GO" id="GO:0007165">
    <property type="term" value="P:signal transduction"/>
    <property type="evidence" value="ECO:0007669"/>
    <property type="project" value="TreeGrafter"/>
</dbReference>
<keyword evidence="4" id="KW-0808">Transferase</keyword>
<dbReference type="EC" id="2.7.11.1" evidence="2"/>
<sequence length="651" mass="75812">MINNNGDRLTHKNPFDYSTNEESDSASFKQQVASIKKYKLLKTIGKGFCSKVKLAKSLENQRFFAIKILKRHKVEQINLSAFKKILSNEVTLIQSMNHPNIIKLVEYNCEGELIIKPSGKAIQVFFIVLELVEQGDLFSFIKAKYNQGGFNERFARYYFLQLLSAIEYLHQTAGIVHRDLKPENLLLNQKYDLKIADFGLSSKKEGNYGLGIHYSQVGTRQYQAPEVLERRSYRGEYVDIFSIGVILFLMVTGTLPYQKEANIKDPLYKHVYQKQTDKFWASWRQYNQREDVADDISDRPPEEVTLNDQFWSVFNQIQTSISQTCKRIRPHQQDTEENEQNSSPSNITLSRAASPRPQYELAPKEEEEKEEVVVNAKTDYSKDFKQLVLSMMSYHFYDRPTIKDIRNHPWLKGEIPTQDEIVREMSKLKREFIIKEIYHQSSYFLDKERKPEINLPKSFKEYAVYCYKTNNTQALFSKSHLIPITCIIIEGLLKMMSHVAFEFSKNIYKCGCIRNRFRQNQTNSKDKLPINESKRPIWMSSGLQFRTSSYHNKTSTLNTQISGAERKNSTIKEQNSIFKFRGNHMQLSNTLASKLSKPEFKNAEGGGSPNFRRRVSFKDTCIEEEGQFLLKPKEKKSNVIKRRGSKLQSNL</sequence>
<dbReference type="SUPFAM" id="SSF56112">
    <property type="entry name" value="Protein kinase-like (PK-like)"/>
    <property type="match status" value="1"/>
</dbReference>
<dbReference type="InParanoid" id="A0A078AGU8"/>
<evidence type="ECO:0000256" key="6">
    <source>
        <dbReference type="ARBA" id="ARBA00022777"/>
    </source>
</evidence>
<dbReference type="PROSITE" id="PS50011">
    <property type="entry name" value="PROTEIN_KINASE_DOM"/>
    <property type="match status" value="1"/>
</dbReference>
<feature type="region of interest" description="Disordered" evidence="10">
    <location>
        <begin position="325"/>
        <end position="373"/>
    </location>
</feature>
<evidence type="ECO:0000313" key="12">
    <source>
        <dbReference type="EMBL" id="CDW80083.1"/>
    </source>
</evidence>
<evidence type="ECO:0000256" key="4">
    <source>
        <dbReference type="ARBA" id="ARBA00022679"/>
    </source>
</evidence>
<dbReference type="Proteomes" id="UP000039865">
    <property type="component" value="Unassembled WGS sequence"/>
</dbReference>
<evidence type="ECO:0000256" key="10">
    <source>
        <dbReference type="SAM" id="MobiDB-lite"/>
    </source>
</evidence>
<dbReference type="EMBL" id="CCKQ01008622">
    <property type="protein sequence ID" value="CDW80083.1"/>
    <property type="molecule type" value="Genomic_DNA"/>
</dbReference>
<dbReference type="PANTHER" id="PTHR43895:SF32">
    <property type="entry name" value="SERINE_THREONINE-PROTEIN KINASE CHK1"/>
    <property type="match status" value="1"/>
</dbReference>
<evidence type="ECO:0000256" key="9">
    <source>
        <dbReference type="ARBA" id="ARBA00048679"/>
    </source>
</evidence>
<comment type="catalytic activity">
    <reaction evidence="9">
        <text>L-seryl-[protein] + ATP = O-phospho-L-seryl-[protein] + ADP + H(+)</text>
        <dbReference type="Rhea" id="RHEA:17989"/>
        <dbReference type="Rhea" id="RHEA-COMP:9863"/>
        <dbReference type="Rhea" id="RHEA-COMP:11604"/>
        <dbReference type="ChEBI" id="CHEBI:15378"/>
        <dbReference type="ChEBI" id="CHEBI:29999"/>
        <dbReference type="ChEBI" id="CHEBI:30616"/>
        <dbReference type="ChEBI" id="CHEBI:83421"/>
        <dbReference type="ChEBI" id="CHEBI:456216"/>
        <dbReference type="EC" id="2.7.11.1"/>
    </reaction>
</comment>
<dbReference type="PROSITE" id="PS00108">
    <property type="entry name" value="PROTEIN_KINASE_ST"/>
    <property type="match status" value="1"/>
</dbReference>
<evidence type="ECO:0000256" key="8">
    <source>
        <dbReference type="ARBA" id="ARBA00047899"/>
    </source>
</evidence>
<evidence type="ECO:0000256" key="7">
    <source>
        <dbReference type="ARBA" id="ARBA00022840"/>
    </source>
</evidence>
<feature type="domain" description="Protein kinase" evidence="11">
    <location>
        <begin position="38"/>
        <end position="411"/>
    </location>
</feature>
<evidence type="ECO:0000256" key="1">
    <source>
        <dbReference type="ARBA" id="ARBA00011245"/>
    </source>
</evidence>
<keyword evidence="5" id="KW-0547">Nucleotide-binding</keyword>
<feature type="compositionally biased region" description="Polar residues" evidence="10">
    <location>
        <begin position="340"/>
        <end position="351"/>
    </location>
</feature>
<evidence type="ECO:0000313" key="13">
    <source>
        <dbReference type="Proteomes" id="UP000039865"/>
    </source>
</evidence>
<dbReference type="SMART" id="SM00220">
    <property type="entry name" value="S_TKc"/>
    <property type="match status" value="1"/>
</dbReference>
<dbReference type="FunFam" id="1.10.510.10:FF:000571">
    <property type="entry name" value="Maternal embryonic leucine zipper kinase"/>
    <property type="match status" value="1"/>
</dbReference>
<keyword evidence="3" id="KW-0723">Serine/threonine-protein kinase</keyword>
<dbReference type="Pfam" id="PF00069">
    <property type="entry name" value="Pkinase"/>
    <property type="match status" value="1"/>
</dbReference>
<evidence type="ECO:0000259" key="11">
    <source>
        <dbReference type="PROSITE" id="PS50011"/>
    </source>
</evidence>
<proteinExistence type="predicted"/>
<evidence type="ECO:0000256" key="5">
    <source>
        <dbReference type="ARBA" id="ARBA00022741"/>
    </source>
</evidence>
<evidence type="ECO:0000256" key="2">
    <source>
        <dbReference type="ARBA" id="ARBA00012513"/>
    </source>
</evidence>
<evidence type="ECO:0000256" key="3">
    <source>
        <dbReference type="ARBA" id="ARBA00022527"/>
    </source>
</evidence>
<gene>
    <name evidence="12" type="primary">Contig11743.g12558</name>
    <name evidence="12" type="ORF">STYLEM_9079</name>
</gene>
<dbReference type="AlphaFoldDB" id="A0A078AGU8"/>
<keyword evidence="7" id="KW-0067">ATP-binding</keyword>
<dbReference type="PANTHER" id="PTHR43895">
    <property type="entry name" value="CALCIUM/CALMODULIN-DEPENDENT PROTEIN KINASE KINASE-RELATED"/>
    <property type="match status" value="1"/>
</dbReference>
<comment type="catalytic activity">
    <reaction evidence="8">
        <text>L-threonyl-[protein] + ATP = O-phospho-L-threonyl-[protein] + ADP + H(+)</text>
        <dbReference type="Rhea" id="RHEA:46608"/>
        <dbReference type="Rhea" id="RHEA-COMP:11060"/>
        <dbReference type="Rhea" id="RHEA-COMP:11605"/>
        <dbReference type="ChEBI" id="CHEBI:15378"/>
        <dbReference type="ChEBI" id="CHEBI:30013"/>
        <dbReference type="ChEBI" id="CHEBI:30616"/>
        <dbReference type="ChEBI" id="CHEBI:61977"/>
        <dbReference type="ChEBI" id="CHEBI:456216"/>
        <dbReference type="EC" id="2.7.11.1"/>
    </reaction>
</comment>
<reference evidence="12 13" key="1">
    <citation type="submission" date="2014-06" db="EMBL/GenBank/DDBJ databases">
        <authorList>
            <person name="Swart Estienne"/>
        </authorList>
    </citation>
    <scope>NUCLEOTIDE SEQUENCE [LARGE SCALE GENOMIC DNA]</scope>
    <source>
        <strain evidence="12 13">130c</strain>
    </source>
</reference>
<dbReference type="InterPro" id="IPR000719">
    <property type="entry name" value="Prot_kinase_dom"/>
</dbReference>